<dbReference type="EMBL" id="AFBI03000080">
    <property type="protein sequence ID" value="EJW02282.1"/>
    <property type="molecule type" value="Genomic_DNA"/>
</dbReference>
<dbReference type="AlphaFoldDB" id="J9DLN7"/>
<protein>
    <recommendedName>
        <fullName evidence="4">Transmembrane protein</fullName>
    </recommendedName>
</protein>
<dbReference type="HOGENOM" id="CLU_2250112_0_0_1"/>
<keyword evidence="1" id="KW-0812">Transmembrane</keyword>
<sequence>MRQFCLQYVFLYFNTLSFLYLDLFLLDSISFFKKIYYVLRVPNIHCPVNFHMIKKNLLRKNPTTKKLLFQQIFLFNVYYGILNKKKFNIKRETKLMSQKTISIF</sequence>
<evidence type="ECO:0000256" key="1">
    <source>
        <dbReference type="SAM" id="Phobius"/>
    </source>
</evidence>
<accession>J9DLN7</accession>
<keyword evidence="3" id="KW-1185">Reference proteome</keyword>
<comment type="caution">
    <text evidence="2">The sequence shown here is derived from an EMBL/GenBank/DDBJ whole genome shotgun (WGS) entry which is preliminary data.</text>
</comment>
<name>J9DLN7_EDHAE</name>
<dbReference type="InParanoid" id="J9DLN7"/>
<proteinExistence type="predicted"/>
<keyword evidence="1" id="KW-1133">Transmembrane helix</keyword>
<dbReference type="Proteomes" id="UP000003163">
    <property type="component" value="Unassembled WGS sequence"/>
</dbReference>
<feature type="transmembrane region" description="Helical" evidence="1">
    <location>
        <begin position="6"/>
        <end position="26"/>
    </location>
</feature>
<dbReference type="VEuPathDB" id="MicrosporidiaDB:EDEG_03288"/>
<evidence type="ECO:0000313" key="3">
    <source>
        <dbReference type="Proteomes" id="UP000003163"/>
    </source>
</evidence>
<keyword evidence="1" id="KW-0472">Membrane</keyword>
<organism evidence="2 3">
    <name type="scientific">Edhazardia aedis (strain USNM 41457)</name>
    <name type="common">Microsporidian parasite</name>
    <dbReference type="NCBI Taxonomy" id="1003232"/>
    <lineage>
        <taxon>Eukaryota</taxon>
        <taxon>Fungi</taxon>
        <taxon>Fungi incertae sedis</taxon>
        <taxon>Microsporidia</taxon>
        <taxon>Edhazardia</taxon>
    </lineage>
</organism>
<gene>
    <name evidence="2" type="ORF">EDEG_03288</name>
</gene>
<evidence type="ECO:0008006" key="4">
    <source>
        <dbReference type="Google" id="ProtNLM"/>
    </source>
</evidence>
<reference evidence="3" key="2">
    <citation type="submission" date="2015-07" db="EMBL/GenBank/DDBJ databases">
        <title>Contrasting host-pathogen interactions and genome evolution in two generalist and specialist microsporidian pathogens of mosquitoes.</title>
        <authorList>
            <consortium name="The Broad Institute Genomics Platform"/>
            <consortium name="The Broad Institute Genome Sequencing Center for Infectious Disease"/>
            <person name="Cuomo C.A."/>
            <person name="Sanscrainte N.D."/>
            <person name="Goldberg J.M."/>
            <person name="Heiman D."/>
            <person name="Young S."/>
            <person name="Zeng Q."/>
            <person name="Becnel J.J."/>
            <person name="Birren B.W."/>
        </authorList>
    </citation>
    <scope>NUCLEOTIDE SEQUENCE [LARGE SCALE GENOMIC DNA]</scope>
    <source>
        <strain evidence="3">USNM 41457</strain>
    </source>
</reference>
<evidence type="ECO:0000313" key="2">
    <source>
        <dbReference type="EMBL" id="EJW02282.1"/>
    </source>
</evidence>
<reference evidence="2 3" key="1">
    <citation type="submission" date="2011-08" db="EMBL/GenBank/DDBJ databases">
        <authorList>
            <person name="Liu Z.J."/>
            <person name="Shi F.L."/>
            <person name="Lu J.Q."/>
            <person name="Li M."/>
            <person name="Wang Z.L."/>
        </authorList>
    </citation>
    <scope>NUCLEOTIDE SEQUENCE [LARGE SCALE GENOMIC DNA]</scope>
    <source>
        <strain evidence="2 3">USNM 41457</strain>
    </source>
</reference>